<gene>
    <name evidence="2" type="ORF">AN963_15740</name>
</gene>
<evidence type="ECO:0000313" key="2">
    <source>
        <dbReference type="EMBL" id="KQL46401.1"/>
    </source>
</evidence>
<reference evidence="2 3" key="1">
    <citation type="submission" date="2015-09" db="EMBL/GenBank/DDBJ databases">
        <title>Genome sequencing project for genomic taxonomy and phylogenomics of Bacillus-like bacteria.</title>
        <authorList>
            <person name="Liu B."/>
            <person name="Wang J."/>
            <person name="Zhu Y."/>
            <person name="Liu G."/>
            <person name="Chen Q."/>
            <person name="Chen Z."/>
            <person name="Lan J."/>
            <person name="Che J."/>
            <person name="Ge C."/>
            <person name="Shi H."/>
            <person name="Pan Z."/>
            <person name="Liu X."/>
        </authorList>
    </citation>
    <scope>NUCLEOTIDE SEQUENCE [LARGE SCALE GENOMIC DNA]</scope>
    <source>
        <strain evidence="2 3">DSM 8552</strain>
    </source>
</reference>
<keyword evidence="1" id="KW-1133">Transmembrane helix</keyword>
<name>A0ABR5N725_BRECH</name>
<keyword evidence="1" id="KW-0812">Transmembrane</keyword>
<evidence type="ECO:0000256" key="1">
    <source>
        <dbReference type="SAM" id="Phobius"/>
    </source>
</evidence>
<keyword evidence="1" id="KW-0472">Membrane</keyword>
<evidence type="ECO:0000313" key="3">
    <source>
        <dbReference type="Proteomes" id="UP000051063"/>
    </source>
</evidence>
<feature type="transmembrane region" description="Helical" evidence="1">
    <location>
        <begin position="12"/>
        <end position="43"/>
    </location>
</feature>
<accession>A0ABR5N725</accession>
<sequence>MVEAGATTARAAVPAVVVVVVVAVAVVVVVVVAVVVAVVLAAASSLASSFALSSIQPLPRQNVPAGAFLFKNWHDGQIALHKITMKAIEENGLRLGGVT</sequence>
<protein>
    <submittedName>
        <fullName evidence="2">Uncharacterized protein</fullName>
    </submittedName>
</protein>
<dbReference type="Proteomes" id="UP000051063">
    <property type="component" value="Unassembled WGS sequence"/>
</dbReference>
<proteinExistence type="predicted"/>
<comment type="caution">
    <text evidence="2">The sequence shown here is derived from an EMBL/GenBank/DDBJ whole genome shotgun (WGS) entry which is preliminary data.</text>
</comment>
<keyword evidence="3" id="KW-1185">Reference proteome</keyword>
<dbReference type="EMBL" id="LJJB01000010">
    <property type="protein sequence ID" value="KQL46401.1"/>
    <property type="molecule type" value="Genomic_DNA"/>
</dbReference>
<organism evidence="2 3">
    <name type="scientific">Brevibacillus choshinensis</name>
    <dbReference type="NCBI Taxonomy" id="54911"/>
    <lineage>
        <taxon>Bacteria</taxon>
        <taxon>Bacillati</taxon>
        <taxon>Bacillota</taxon>
        <taxon>Bacilli</taxon>
        <taxon>Bacillales</taxon>
        <taxon>Paenibacillaceae</taxon>
        <taxon>Brevibacillus</taxon>
    </lineage>
</organism>